<dbReference type="Ensembl" id="ENSPCET00000010579.1">
    <property type="protein sequence ID" value="ENSPCEP00000010238.1"/>
    <property type="gene ID" value="ENSPCEG00000008133.1"/>
</dbReference>
<sequence length="82" mass="8917">MDAPGQESDWRSANFRQKLVSQIRKVSTDVSQGNCLATFLNPYPSCSPSCFICWDLHGVSCLNLGYKLLRAGNGFACTANGV</sequence>
<proteinExistence type="predicted"/>
<name>A0A8C8RSH0_9SAUR</name>
<dbReference type="AlphaFoldDB" id="A0A8C8RSH0"/>
<evidence type="ECO:0000313" key="1">
    <source>
        <dbReference type="Ensembl" id="ENSPCEP00000010238.1"/>
    </source>
</evidence>
<protein>
    <submittedName>
        <fullName evidence="1">Uncharacterized protein</fullName>
    </submittedName>
</protein>
<evidence type="ECO:0000313" key="2">
    <source>
        <dbReference type="Proteomes" id="UP000694393"/>
    </source>
</evidence>
<dbReference type="Proteomes" id="UP000694393">
    <property type="component" value="Unplaced"/>
</dbReference>
<reference evidence="1" key="2">
    <citation type="submission" date="2025-09" db="UniProtKB">
        <authorList>
            <consortium name="Ensembl"/>
        </authorList>
    </citation>
    <scope>IDENTIFICATION</scope>
</reference>
<keyword evidence="2" id="KW-1185">Reference proteome</keyword>
<reference evidence="1" key="1">
    <citation type="submission" date="2025-08" db="UniProtKB">
        <authorList>
            <consortium name="Ensembl"/>
        </authorList>
    </citation>
    <scope>IDENTIFICATION</scope>
</reference>
<organism evidence="1 2">
    <name type="scientific">Pelusios castaneus</name>
    <name type="common">West African mud turtle</name>
    <dbReference type="NCBI Taxonomy" id="367368"/>
    <lineage>
        <taxon>Eukaryota</taxon>
        <taxon>Metazoa</taxon>
        <taxon>Chordata</taxon>
        <taxon>Craniata</taxon>
        <taxon>Vertebrata</taxon>
        <taxon>Euteleostomi</taxon>
        <taxon>Archelosauria</taxon>
        <taxon>Testudinata</taxon>
        <taxon>Testudines</taxon>
        <taxon>Pleurodira</taxon>
        <taxon>Pelomedusidae</taxon>
        <taxon>Pelusios</taxon>
    </lineage>
</organism>
<accession>A0A8C8RSH0</accession>